<sequence>METASQEQRPLLGPKSDSHEQNHRRRVIAVSFTMVLLTDFAAFFWEAPQTSILESNICSRYYQHTSNPADKDCGVGPVQAELATVNQMLNTFNRLPGLFVAIPFGIIADRYGRRPVFILTIFGALLQDVTSKIILWRPDIFAPRLIWLSSLATFVGGGDAVASSMVFLVVADVAPPHKRAELFLLLTAWELIGEIVSTPISALIMSIWSPWIPYLMYTGFTVIAGMVPLLFLPETLRKSKLPPETQPETDTPSCESYRGTDEESPASASGTPSSPSRFTVVTKFRPLFKHNVVAVLLAFFVSALGRQSTSFLLQYIRQRFDWTYEKASVLLTLRAAVNLALLLVGLPALHKVLVKRGSSSQGKDLLISRLSVAFFAIGSLVISLAPVVPVVVLASGIGRAVILAFAKDCARGVVVADANLEGARETVAQAQKVAVNPDFRAEEIHIDVSDEESVKAAVARVAQFLGRIDYAVHSAGMPGGTFDPIAEASFVDFKHLLDINVHGTFLVDKYVSAAMKTQELQQASPIDPLRGTTRGVIVKLASVSAFMAVSDMVQYTTCKHAIIGITKTAALDNAPLNVRVNCVCPTWTDTPMTRRATEVAPGLEDALKATIPLGRLGRPEEAADAVIFLCSPRSSFTTGTGLVLDGGMTLSCRS</sequence>
<dbReference type="SUPFAM" id="SSF51735">
    <property type="entry name" value="NAD(P)-binding Rossmann-fold domains"/>
    <property type="match status" value="1"/>
</dbReference>
<protein>
    <recommendedName>
        <fullName evidence="10">Major facilitator superfamily (MFS) profile domain-containing protein</fullName>
    </recommendedName>
</protein>
<feature type="region of interest" description="Disordered" evidence="6">
    <location>
        <begin position="240"/>
        <end position="276"/>
    </location>
</feature>
<dbReference type="InterPro" id="IPR020904">
    <property type="entry name" value="Sc_DH/Rdtase_CS"/>
</dbReference>
<comment type="caution">
    <text evidence="8">The sequence shown here is derived from an EMBL/GenBank/DDBJ whole genome shotgun (WGS) entry which is preliminary data.</text>
</comment>
<accession>A0A423WVD1</accession>
<dbReference type="OrthoDB" id="194139at2759"/>
<evidence type="ECO:0000256" key="1">
    <source>
        <dbReference type="ARBA" id="ARBA00004141"/>
    </source>
</evidence>
<keyword evidence="5 7" id="KW-0472">Membrane</keyword>
<dbReference type="SUPFAM" id="SSF103473">
    <property type="entry name" value="MFS general substrate transporter"/>
    <property type="match status" value="1"/>
</dbReference>
<dbReference type="InterPro" id="IPR005828">
    <property type="entry name" value="MFS_sugar_transport-like"/>
</dbReference>
<feature type="transmembrane region" description="Helical" evidence="7">
    <location>
        <begin position="328"/>
        <end position="349"/>
    </location>
</feature>
<comment type="subcellular location">
    <subcellularLocation>
        <location evidence="1">Membrane</location>
        <topology evidence="1">Multi-pass membrane protein</topology>
    </subcellularLocation>
</comment>
<dbReference type="InterPro" id="IPR002347">
    <property type="entry name" value="SDR_fam"/>
</dbReference>
<dbReference type="Pfam" id="PF00083">
    <property type="entry name" value="Sugar_tr"/>
    <property type="match status" value="1"/>
</dbReference>
<keyword evidence="3" id="KW-0521">NADP</keyword>
<feature type="transmembrane region" description="Helical" evidence="7">
    <location>
        <begin position="292"/>
        <end position="316"/>
    </location>
</feature>
<evidence type="ECO:0000256" key="4">
    <source>
        <dbReference type="ARBA" id="ARBA00022989"/>
    </source>
</evidence>
<dbReference type="STRING" id="1230097.A0A423WVD1"/>
<feature type="transmembrane region" description="Helical" evidence="7">
    <location>
        <begin position="146"/>
        <end position="170"/>
    </location>
</feature>
<dbReference type="InterPro" id="IPR036259">
    <property type="entry name" value="MFS_trans_sf"/>
</dbReference>
<dbReference type="InterPro" id="IPR036291">
    <property type="entry name" value="NAD(P)-bd_dom_sf"/>
</dbReference>
<evidence type="ECO:0000256" key="5">
    <source>
        <dbReference type="ARBA" id="ARBA00023136"/>
    </source>
</evidence>
<keyword evidence="4 7" id="KW-1133">Transmembrane helix</keyword>
<dbReference type="GO" id="GO:0016020">
    <property type="term" value="C:membrane"/>
    <property type="evidence" value="ECO:0007669"/>
    <property type="project" value="UniProtKB-SubCell"/>
</dbReference>
<dbReference type="Pfam" id="PF13561">
    <property type="entry name" value="adh_short_C2"/>
    <property type="match status" value="1"/>
</dbReference>
<evidence type="ECO:0000256" key="3">
    <source>
        <dbReference type="ARBA" id="ARBA00022857"/>
    </source>
</evidence>
<evidence type="ECO:0008006" key="10">
    <source>
        <dbReference type="Google" id="ProtNLM"/>
    </source>
</evidence>
<dbReference type="PROSITE" id="PS00061">
    <property type="entry name" value="ADH_SHORT"/>
    <property type="match status" value="1"/>
</dbReference>
<evidence type="ECO:0000313" key="8">
    <source>
        <dbReference type="EMBL" id="ROW07494.1"/>
    </source>
</evidence>
<organism evidence="8 9">
    <name type="scientific">Cytospora leucostoma</name>
    <dbReference type="NCBI Taxonomy" id="1230097"/>
    <lineage>
        <taxon>Eukaryota</taxon>
        <taxon>Fungi</taxon>
        <taxon>Dikarya</taxon>
        <taxon>Ascomycota</taxon>
        <taxon>Pezizomycotina</taxon>
        <taxon>Sordariomycetes</taxon>
        <taxon>Sordariomycetidae</taxon>
        <taxon>Diaporthales</taxon>
        <taxon>Cytosporaceae</taxon>
        <taxon>Cytospora</taxon>
    </lineage>
</organism>
<reference evidence="8 9" key="1">
    <citation type="submission" date="2015-09" db="EMBL/GenBank/DDBJ databases">
        <title>Host preference determinants of Valsa canker pathogens revealed by comparative genomics.</title>
        <authorList>
            <person name="Yin Z."/>
            <person name="Huang L."/>
        </authorList>
    </citation>
    <scope>NUCLEOTIDE SEQUENCE [LARGE SCALE GENOMIC DNA]</scope>
    <source>
        <strain evidence="8 9">SXYLt</strain>
    </source>
</reference>
<feature type="compositionally biased region" description="Low complexity" evidence="6">
    <location>
        <begin position="265"/>
        <end position="276"/>
    </location>
</feature>
<name>A0A423WVD1_9PEZI</name>
<dbReference type="CDD" id="cd05233">
    <property type="entry name" value="SDR_c"/>
    <property type="match status" value="1"/>
</dbReference>
<dbReference type="Gene3D" id="1.20.1250.20">
    <property type="entry name" value="MFS general substrate transporter like domains"/>
    <property type="match status" value="1"/>
</dbReference>
<evidence type="ECO:0000256" key="2">
    <source>
        <dbReference type="ARBA" id="ARBA00022692"/>
    </source>
</evidence>
<proteinExistence type="predicted"/>
<dbReference type="Gene3D" id="3.40.50.720">
    <property type="entry name" value="NAD(P)-binding Rossmann-like Domain"/>
    <property type="match status" value="1"/>
</dbReference>
<dbReference type="PANTHER" id="PTHR23507:SF1">
    <property type="entry name" value="FI18259P1-RELATED"/>
    <property type="match status" value="1"/>
</dbReference>
<evidence type="ECO:0000256" key="7">
    <source>
        <dbReference type="SAM" id="Phobius"/>
    </source>
</evidence>
<feature type="transmembrane region" description="Helical" evidence="7">
    <location>
        <begin position="91"/>
        <end position="108"/>
    </location>
</feature>
<feature type="transmembrane region" description="Helical" evidence="7">
    <location>
        <begin position="115"/>
        <end position="134"/>
    </location>
</feature>
<feature type="transmembrane region" description="Helical" evidence="7">
    <location>
        <begin position="370"/>
        <end position="394"/>
    </location>
</feature>
<dbReference type="PRINTS" id="PR00080">
    <property type="entry name" value="SDRFAMILY"/>
</dbReference>
<dbReference type="GO" id="GO:0022857">
    <property type="term" value="F:transmembrane transporter activity"/>
    <property type="evidence" value="ECO:0007669"/>
    <property type="project" value="InterPro"/>
</dbReference>
<feature type="region of interest" description="Disordered" evidence="6">
    <location>
        <begin position="1"/>
        <end position="20"/>
    </location>
</feature>
<feature type="transmembrane region" description="Helical" evidence="7">
    <location>
        <begin position="27"/>
        <end position="45"/>
    </location>
</feature>
<dbReference type="EMBL" id="LKEB01000038">
    <property type="protein sequence ID" value="ROW07494.1"/>
    <property type="molecule type" value="Genomic_DNA"/>
</dbReference>
<keyword evidence="2 7" id="KW-0812">Transmembrane</keyword>
<dbReference type="InParanoid" id="A0A423WVD1"/>
<dbReference type="PANTHER" id="PTHR23507">
    <property type="entry name" value="ZGC:174356"/>
    <property type="match status" value="1"/>
</dbReference>
<feature type="transmembrane region" description="Helical" evidence="7">
    <location>
        <begin position="182"/>
        <end position="208"/>
    </location>
</feature>
<evidence type="ECO:0000313" key="9">
    <source>
        <dbReference type="Proteomes" id="UP000285146"/>
    </source>
</evidence>
<dbReference type="Proteomes" id="UP000285146">
    <property type="component" value="Unassembled WGS sequence"/>
</dbReference>
<evidence type="ECO:0000256" key="6">
    <source>
        <dbReference type="SAM" id="MobiDB-lite"/>
    </source>
</evidence>
<feature type="transmembrane region" description="Helical" evidence="7">
    <location>
        <begin position="214"/>
        <end position="232"/>
    </location>
</feature>
<keyword evidence="9" id="KW-1185">Reference proteome</keyword>
<dbReference type="PRINTS" id="PR00081">
    <property type="entry name" value="GDHRDH"/>
</dbReference>
<dbReference type="FunFam" id="3.40.50.720:FF:000084">
    <property type="entry name" value="Short-chain dehydrogenase reductase"/>
    <property type="match status" value="1"/>
</dbReference>
<gene>
    <name evidence="8" type="ORF">VPNG_07056</name>
</gene>
<dbReference type="AlphaFoldDB" id="A0A423WVD1"/>